<dbReference type="RefSeq" id="WP_045463519.1">
    <property type="nucleotide sequence ID" value="NZ_BBLT01000004.1"/>
</dbReference>
<comment type="caution">
    <text evidence="8">The sequence shown here is derived from an EMBL/GenBank/DDBJ whole genome shotgun (WGS) entry which is preliminary data.</text>
</comment>
<keyword evidence="6" id="KW-0472">Membrane</keyword>
<evidence type="ECO:0000313" key="8">
    <source>
        <dbReference type="EMBL" id="GAL85267.1"/>
    </source>
</evidence>
<reference evidence="8 9" key="1">
    <citation type="submission" date="2014-09" db="EMBL/GenBank/DDBJ databases">
        <title>Sporocytophaga myxococcoides PG-01 genome sequencing.</title>
        <authorList>
            <person name="Liu L."/>
            <person name="Gao P.J."/>
            <person name="Chen G.J."/>
            <person name="Wang L.S."/>
        </authorList>
    </citation>
    <scope>NUCLEOTIDE SEQUENCE [LARGE SCALE GENOMIC DNA]</scope>
    <source>
        <strain evidence="8 9">PG-01</strain>
    </source>
</reference>
<dbReference type="Gene3D" id="1.20.1600.10">
    <property type="entry name" value="Outer membrane efflux proteins (OEP)"/>
    <property type="match status" value="1"/>
</dbReference>
<evidence type="ECO:0000256" key="2">
    <source>
        <dbReference type="ARBA" id="ARBA00007613"/>
    </source>
</evidence>
<dbReference type="InterPro" id="IPR003423">
    <property type="entry name" value="OMP_efflux"/>
</dbReference>
<dbReference type="GO" id="GO:0015562">
    <property type="term" value="F:efflux transmembrane transporter activity"/>
    <property type="evidence" value="ECO:0007669"/>
    <property type="project" value="InterPro"/>
</dbReference>
<dbReference type="Pfam" id="PF02321">
    <property type="entry name" value="OEP"/>
    <property type="match status" value="1"/>
</dbReference>
<evidence type="ECO:0000256" key="4">
    <source>
        <dbReference type="ARBA" id="ARBA00022452"/>
    </source>
</evidence>
<sequence length="250" mass="28677">MNTLWNNKHSANSMLLLIFTLFSVTSFGQVNKDSVIVLQDLETQLPSLDNIILIAIETSPYIKVEDASIKARKQEIHLARKDWQKDIQAFGNYATGDQKFGVTYGDFNRQTNFLNGYRVGINVSIPLFDVTARHNRIRFSKAELEMAERNRDRVIIELKRQIAAEYNNLLAAQTLLKIRSEGLQNAQLVYQMAEKQFKEGTISLEDYSSVSNNLFMAESNFEIARKDYNTVYKQFEYLIGVSIGSLIKQK</sequence>
<dbReference type="PANTHER" id="PTHR30026">
    <property type="entry name" value="OUTER MEMBRANE PROTEIN TOLC"/>
    <property type="match status" value="1"/>
</dbReference>
<dbReference type="GO" id="GO:1990281">
    <property type="term" value="C:efflux pump complex"/>
    <property type="evidence" value="ECO:0007669"/>
    <property type="project" value="TreeGrafter"/>
</dbReference>
<dbReference type="EMBL" id="BBLT01000004">
    <property type="protein sequence ID" value="GAL85267.1"/>
    <property type="molecule type" value="Genomic_DNA"/>
</dbReference>
<accession>A0A098LFQ7</accession>
<comment type="similarity">
    <text evidence="2">Belongs to the outer membrane factor (OMF) (TC 1.B.17) family.</text>
</comment>
<dbReference type="GO" id="GO:0015288">
    <property type="term" value="F:porin activity"/>
    <property type="evidence" value="ECO:0007669"/>
    <property type="project" value="TreeGrafter"/>
</dbReference>
<keyword evidence="7" id="KW-0998">Cell outer membrane</keyword>
<dbReference type="Proteomes" id="UP000030185">
    <property type="component" value="Unassembled WGS sequence"/>
</dbReference>
<evidence type="ECO:0000256" key="3">
    <source>
        <dbReference type="ARBA" id="ARBA00022448"/>
    </source>
</evidence>
<dbReference type="STRING" id="153721.MYP_2496"/>
<dbReference type="AlphaFoldDB" id="A0A098LFQ7"/>
<comment type="subcellular location">
    <subcellularLocation>
        <location evidence="1">Cell outer membrane</location>
    </subcellularLocation>
</comment>
<keyword evidence="4" id="KW-1134">Transmembrane beta strand</keyword>
<keyword evidence="3" id="KW-0813">Transport</keyword>
<dbReference type="GO" id="GO:0009279">
    <property type="term" value="C:cell outer membrane"/>
    <property type="evidence" value="ECO:0007669"/>
    <property type="project" value="UniProtKB-SubCell"/>
</dbReference>
<dbReference type="SUPFAM" id="SSF56954">
    <property type="entry name" value="Outer membrane efflux proteins (OEP)"/>
    <property type="match status" value="1"/>
</dbReference>
<gene>
    <name evidence="8" type="ORF">MYP_2496</name>
</gene>
<evidence type="ECO:0000256" key="6">
    <source>
        <dbReference type="ARBA" id="ARBA00023136"/>
    </source>
</evidence>
<keyword evidence="5" id="KW-0812">Transmembrane</keyword>
<protein>
    <recommendedName>
        <fullName evidence="10">Outer membrane efflux protein</fullName>
    </recommendedName>
</protein>
<evidence type="ECO:0000313" key="9">
    <source>
        <dbReference type="Proteomes" id="UP000030185"/>
    </source>
</evidence>
<proteinExistence type="inferred from homology"/>
<dbReference type="PANTHER" id="PTHR30026:SF20">
    <property type="entry name" value="OUTER MEMBRANE PROTEIN TOLC"/>
    <property type="match status" value="1"/>
</dbReference>
<organism evidence="8 9">
    <name type="scientific">Sporocytophaga myxococcoides</name>
    <dbReference type="NCBI Taxonomy" id="153721"/>
    <lineage>
        <taxon>Bacteria</taxon>
        <taxon>Pseudomonadati</taxon>
        <taxon>Bacteroidota</taxon>
        <taxon>Cytophagia</taxon>
        <taxon>Cytophagales</taxon>
        <taxon>Cytophagaceae</taxon>
        <taxon>Sporocytophaga</taxon>
    </lineage>
</organism>
<evidence type="ECO:0000256" key="1">
    <source>
        <dbReference type="ARBA" id="ARBA00004442"/>
    </source>
</evidence>
<dbReference type="eggNOG" id="COG1538">
    <property type="taxonomic scope" value="Bacteria"/>
</dbReference>
<keyword evidence="9" id="KW-1185">Reference proteome</keyword>
<name>A0A098LFQ7_9BACT</name>
<evidence type="ECO:0008006" key="10">
    <source>
        <dbReference type="Google" id="ProtNLM"/>
    </source>
</evidence>
<dbReference type="InterPro" id="IPR051906">
    <property type="entry name" value="TolC-like"/>
</dbReference>
<evidence type="ECO:0000256" key="5">
    <source>
        <dbReference type="ARBA" id="ARBA00022692"/>
    </source>
</evidence>
<evidence type="ECO:0000256" key="7">
    <source>
        <dbReference type="ARBA" id="ARBA00023237"/>
    </source>
</evidence>